<comment type="function">
    <text evidence="8">Catalyzes the addition of an amino acid to the nucleotide precursor UDP-N-acetylmuramoyl-L-alanyl-D-glutamate (UMAG) in the biosynthesis of bacterial cell-wall peptidoglycan.</text>
</comment>
<keyword evidence="8" id="KW-0460">Magnesium</keyword>
<feature type="binding site" evidence="8">
    <location>
        <position position="177"/>
    </location>
    <ligand>
        <name>UDP-N-acetyl-alpha-D-muramoyl-L-alanyl-D-glutamate</name>
        <dbReference type="ChEBI" id="CHEBI:83900"/>
    </ligand>
</feature>
<evidence type="ECO:0000256" key="7">
    <source>
        <dbReference type="ARBA" id="ARBA00023316"/>
    </source>
</evidence>
<protein>
    <recommendedName>
        <fullName evidence="8">UDP-N-acetylmuramyl-tripeptide synthetase</fullName>
        <ecNumber evidence="8">6.3.2.-</ecNumber>
    </recommendedName>
    <alternativeName>
        <fullName evidence="8">UDP-MurNAc-tripeptide synthetase</fullName>
    </alternativeName>
</protein>
<sequence>MRLSKLFKNAPTVNVTGLCFDSRKVQKGDLYFCLPGMTYDGHDFIAQAVEKGAIGIVHSKEIENKLEGAVYIRVEDVVLAMNQCARIFYAKPSDKMTMYGITGTNGKSTCANIIKYIRELKEPCGYIGTIAIEYGKVRLAPDLTTPDALFLQKKLSDMVRAGMKSCALEVSSHGLAQHRVDAIRFDVAIFTNFTYDHLDFHGTMDSYFNAKSILFKDLVKENGVSVLNVDDDKFEDLKSLSKARVVTYGMEKECDYRAINVRIDPESTTFDLVYQENIYHVKSSLVAMYNVYNLLACIAALHQTGMDLAIVLQACANIPQIEGRMEQIDCGQPFHVIVDFAHTPDGMEQMLRYGRHIAQNHRVISVFGSAGKRDIAKRKVFGELADQYADLIILTEDDPRDENPKDIACQIKEGIQNTPSVFVEDRYEAIRQAIDNASDGDVILILGKGDEPFMYHTEGRVPWTGDNNCARECLAQAGYTKE</sequence>
<dbReference type="EMBL" id="UHFX01000003">
    <property type="protein sequence ID" value="SUO03665.1"/>
    <property type="molecule type" value="Genomic_DNA"/>
</dbReference>
<evidence type="ECO:0000256" key="3">
    <source>
        <dbReference type="ARBA" id="ARBA00022618"/>
    </source>
</evidence>
<comment type="subcellular location">
    <subcellularLocation>
        <location evidence="8 9">Cytoplasm</location>
    </subcellularLocation>
</comment>
<reference evidence="13 14" key="1">
    <citation type="submission" date="2018-06" db="EMBL/GenBank/DDBJ databases">
        <authorList>
            <consortium name="Pathogen Informatics"/>
            <person name="Doyle S."/>
        </authorList>
    </citation>
    <scope>NUCLEOTIDE SEQUENCE [LARGE SCALE GENOMIC DNA]</scope>
    <source>
        <strain evidence="13 14">NCTC11087</strain>
    </source>
</reference>
<dbReference type="InterPro" id="IPR035911">
    <property type="entry name" value="MurE/MurF_N"/>
</dbReference>
<feature type="binding site" evidence="8">
    <location>
        <position position="22"/>
    </location>
    <ligand>
        <name>UDP-N-acetyl-alpha-D-muramoyl-L-alanyl-D-glutamate</name>
        <dbReference type="ChEBI" id="CHEBI:83900"/>
    </ligand>
</feature>
<dbReference type="Gene3D" id="3.40.1190.10">
    <property type="entry name" value="Mur-like, catalytic domain"/>
    <property type="match status" value="1"/>
</dbReference>
<dbReference type="EC" id="6.3.2.-" evidence="8"/>
<dbReference type="GO" id="GO:0005737">
    <property type="term" value="C:cytoplasm"/>
    <property type="evidence" value="ECO:0007669"/>
    <property type="project" value="UniProtKB-SubCell"/>
</dbReference>
<evidence type="ECO:0000256" key="6">
    <source>
        <dbReference type="ARBA" id="ARBA00023306"/>
    </source>
</evidence>
<dbReference type="InterPro" id="IPR004101">
    <property type="entry name" value="Mur_ligase_C"/>
</dbReference>
<evidence type="ECO:0000256" key="9">
    <source>
        <dbReference type="RuleBase" id="RU004135"/>
    </source>
</evidence>
<dbReference type="GO" id="GO:0071555">
    <property type="term" value="P:cell wall organization"/>
    <property type="evidence" value="ECO:0007669"/>
    <property type="project" value="UniProtKB-KW"/>
</dbReference>
<dbReference type="HAMAP" id="MF_00208">
    <property type="entry name" value="MurE"/>
    <property type="match status" value="1"/>
</dbReference>
<dbReference type="OrthoDB" id="9800958at2"/>
<evidence type="ECO:0000259" key="12">
    <source>
        <dbReference type="Pfam" id="PF08245"/>
    </source>
</evidence>
<dbReference type="Proteomes" id="UP000255523">
    <property type="component" value="Unassembled WGS sequence"/>
</dbReference>
<dbReference type="GO" id="GO:0009252">
    <property type="term" value="P:peptidoglycan biosynthetic process"/>
    <property type="evidence" value="ECO:0007669"/>
    <property type="project" value="UniProtKB-UniRule"/>
</dbReference>
<dbReference type="SUPFAM" id="SSF53623">
    <property type="entry name" value="MurD-like peptide ligases, catalytic domain"/>
    <property type="match status" value="1"/>
</dbReference>
<keyword evidence="4 8" id="KW-0133">Cell shape</keyword>
<dbReference type="PANTHER" id="PTHR23135">
    <property type="entry name" value="MUR LIGASE FAMILY MEMBER"/>
    <property type="match status" value="1"/>
</dbReference>
<dbReference type="NCBIfam" id="TIGR01085">
    <property type="entry name" value="murE"/>
    <property type="match status" value="1"/>
</dbReference>
<evidence type="ECO:0000313" key="13">
    <source>
        <dbReference type="EMBL" id="SUO03665.1"/>
    </source>
</evidence>
<keyword evidence="8 13" id="KW-0436">Ligase</keyword>
<keyword evidence="5 8" id="KW-0573">Peptidoglycan synthesis</keyword>
<dbReference type="InterPro" id="IPR000713">
    <property type="entry name" value="Mur_ligase_N"/>
</dbReference>
<dbReference type="InterPro" id="IPR005761">
    <property type="entry name" value="UDP-N-AcMur-Glu-dNH2Pim_ligase"/>
</dbReference>
<accession>A0A380LKC5</accession>
<comment type="caution">
    <text evidence="8">Lacks conserved residue(s) required for the propagation of feature annotation.</text>
</comment>
<comment type="cofactor">
    <cofactor evidence="8">
        <name>Mg(2+)</name>
        <dbReference type="ChEBI" id="CHEBI:18420"/>
    </cofactor>
</comment>
<organism evidence="13 14">
    <name type="scientific">Faecalicoccus pleomorphus</name>
    <dbReference type="NCBI Taxonomy" id="1323"/>
    <lineage>
        <taxon>Bacteria</taxon>
        <taxon>Bacillati</taxon>
        <taxon>Bacillota</taxon>
        <taxon>Erysipelotrichia</taxon>
        <taxon>Erysipelotrichales</taxon>
        <taxon>Erysipelotrichaceae</taxon>
        <taxon>Faecalicoccus</taxon>
    </lineage>
</organism>
<dbReference type="GeneID" id="77461517"/>
<feature type="binding site" evidence="8">
    <location>
        <position position="179"/>
    </location>
    <ligand>
        <name>UDP-N-acetyl-alpha-D-muramoyl-L-alanyl-D-glutamate</name>
        <dbReference type="ChEBI" id="CHEBI:83900"/>
    </ligand>
</feature>
<comment type="pathway">
    <text evidence="1 8 9">Cell wall biogenesis; peptidoglycan biosynthesis.</text>
</comment>
<keyword evidence="8" id="KW-0963">Cytoplasm</keyword>
<feature type="domain" description="Mur ligase N-terminal catalytic" evidence="10">
    <location>
        <begin position="15"/>
        <end position="89"/>
    </location>
</feature>
<dbReference type="GO" id="GO:0005524">
    <property type="term" value="F:ATP binding"/>
    <property type="evidence" value="ECO:0007669"/>
    <property type="project" value="UniProtKB-UniRule"/>
</dbReference>
<dbReference type="SUPFAM" id="SSF53244">
    <property type="entry name" value="MurD-like peptide ligases, peptide-binding domain"/>
    <property type="match status" value="1"/>
</dbReference>
<dbReference type="Pfam" id="PF08245">
    <property type="entry name" value="Mur_ligase_M"/>
    <property type="match status" value="1"/>
</dbReference>
<evidence type="ECO:0000259" key="11">
    <source>
        <dbReference type="Pfam" id="PF02875"/>
    </source>
</evidence>
<feature type="binding site" evidence="8">
    <location>
        <position position="171"/>
    </location>
    <ligand>
        <name>UDP-N-acetyl-alpha-D-muramoyl-L-alanyl-D-glutamate</name>
        <dbReference type="ChEBI" id="CHEBI:83900"/>
    </ligand>
</feature>
<evidence type="ECO:0000256" key="1">
    <source>
        <dbReference type="ARBA" id="ARBA00004752"/>
    </source>
</evidence>
<keyword evidence="6 8" id="KW-0131">Cell cycle</keyword>
<evidence type="ECO:0000256" key="2">
    <source>
        <dbReference type="ARBA" id="ARBA00005898"/>
    </source>
</evidence>
<dbReference type="Gene3D" id="3.90.190.20">
    <property type="entry name" value="Mur ligase, C-terminal domain"/>
    <property type="match status" value="1"/>
</dbReference>
<dbReference type="GO" id="GO:0051301">
    <property type="term" value="P:cell division"/>
    <property type="evidence" value="ECO:0007669"/>
    <property type="project" value="UniProtKB-KW"/>
</dbReference>
<evidence type="ECO:0000256" key="4">
    <source>
        <dbReference type="ARBA" id="ARBA00022960"/>
    </source>
</evidence>
<gene>
    <name evidence="8 13" type="primary">murE</name>
    <name evidence="13" type="ORF">NCTC11087_00533</name>
</gene>
<dbReference type="RefSeq" id="WP_022789041.1">
    <property type="nucleotide sequence ID" value="NZ_UHFX01000003.1"/>
</dbReference>
<evidence type="ECO:0000256" key="8">
    <source>
        <dbReference type="HAMAP-Rule" id="MF_00208"/>
    </source>
</evidence>
<feature type="domain" description="Mur ligase C-terminal" evidence="11">
    <location>
        <begin position="323"/>
        <end position="449"/>
    </location>
</feature>
<keyword evidence="8" id="KW-0547">Nucleotide-binding</keyword>
<evidence type="ECO:0000259" key="10">
    <source>
        <dbReference type="Pfam" id="PF01225"/>
    </source>
</evidence>
<comment type="similarity">
    <text evidence="2 8">Belongs to the MurCDEF family. MurE subfamily.</text>
</comment>
<dbReference type="Pfam" id="PF01225">
    <property type="entry name" value="Mur_ligase"/>
    <property type="match status" value="1"/>
</dbReference>
<dbReference type="InterPro" id="IPR036565">
    <property type="entry name" value="Mur-like_cat_sf"/>
</dbReference>
<dbReference type="InterPro" id="IPR036615">
    <property type="entry name" value="Mur_ligase_C_dom_sf"/>
</dbReference>
<dbReference type="GO" id="GO:0000287">
    <property type="term" value="F:magnesium ion binding"/>
    <property type="evidence" value="ECO:0007669"/>
    <property type="project" value="UniProtKB-UniRule"/>
</dbReference>
<dbReference type="Gene3D" id="3.40.1390.10">
    <property type="entry name" value="MurE/MurF, N-terminal domain"/>
    <property type="match status" value="1"/>
</dbReference>
<feature type="domain" description="Mur ligase central" evidence="12">
    <location>
        <begin position="101"/>
        <end position="300"/>
    </location>
</feature>
<comment type="PTM">
    <text evidence="8">Carboxylation is probably crucial for Mg(2+) binding and, consequently, for the gamma-phosphate positioning of ATP.</text>
</comment>
<keyword evidence="7 8" id="KW-0961">Cell wall biogenesis/degradation</keyword>
<dbReference type="InterPro" id="IPR013221">
    <property type="entry name" value="Mur_ligase_cen"/>
</dbReference>
<dbReference type="Pfam" id="PF02875">
    <property type="entry name" value="Mur_ligase_C"/>
    <property type="match status" value="1"/>
</dbReference>
<evidence type="ECO:0000256" key="5">
    <source>
        <dbReference type="ARBA" id="ARBA00022984"/>
    </source>
</evidence>
<evidence type="ECO:0000313" key="14">
    <source>
        <dbReference type="Proteomes" id="UP000255523"/>
    </source>
</evidence>
<feature type="modified residue" description="N6-carboxylysine" evidence="8">
    <location>
        <position position="211"/>
    </location>
</feature>
<feature type="binding site" evidence="8">
    <location>
        <begin position="144"/>
        <end position="145"/>
    </location>
    <ligand>
        <name>UDP-N-acetyl-alpha-D-muramoyl-L-alanyl-D-glutamate</name>
        <dbReference type="ChEBI" id="CHEBI:83900"/>
    </ligand>
</feature>
<name>A0A380LKC5_9FIRM</name>
<dbReference type="PANTHER" id="PTHR23135:SF4">
    <property type="entry name" value="UDP-N-ACETYLMURAMOYL-L-ALANYL-D-GLUTAMATE--2,6-DIAMINOPIMELATE LIGASE MURE HOMOLOG, CHLOROPLASTIC"/>
    <property type="match status" value="1"/>
</dbReference>
<dbReference type="UniPathway" id="UPA00219"/>
<feature type="binding site" evidence="8">
    <location>
        <begin position="103"/>
        <end position="109"/>
    </location>
    <ligand>
        <name>ATP</name>
        <dbReference type="ChEBI" id="CHEBI:30616"/>
    </ligand>
</feature>
<dbReference type="GO" id="GO:0008360">
    <property type="term" value="P:regulation of cell shape"/>
    <property type="evidence" value="ECO:0007669"/>
    <property type="project" value="UniProtKB-KW"/>
</dbReference>
<dbReference type="AlphaFoldDB" id="A0A380LKC5"/>
<keyword evidence="14" id="KW-1185">Reference proteome</keyword>
<keyword evidence="8" id="KW-0067">ATP-binding</keyword>
<dbReference type="SUPFAM" id="SSF63418">
    <property type="entry name" value="MurE/MurF N-terminal domain"/>
    <property type="match status" value="1"/>
</dbReference>
<dbReference type="GO" id="GO:0016881">
    <property type="term" value="F:acid-amino acid ligase activity"/>
    <property type="evidence" value="ECO:0007669"/>
    <property type="project" value="UniProtKB-UniRule"/>
</dbReference>
<keyword evidence="3 8" id="KW-0132">Cell division</keyword>
<proteinExistence type="inferred from homology"/>
<dbReference type="NCBIfam" id="NF001126">
    <property type="entry name" value="PRK00139.1-4"/>
    <property type="match status" value="1"/>
</dbReference>